<protein>
    <submittedName>
        <fullName evidence="2">Uncharacterized protein</fullName>
    </submittedName>
</protein>
<name>A0ABR4A8T0_9LECA</name>
<evidence type="ECO:0000313" key="3">
    <source>
        <dbReference type="Proteomes" id="UP001590950"/>
    </source>
</evidence>
<feature type="compositionally biased region" description="Basic and acidic residues" evidence="1">
    <location>
        <begin position="50"/>
        <end position="66"/>
    </location>
</feature>
<feature type="region of interest" description="Disordered" evidence="1">
    <location>
        <begin position="1"/>
        <end position="86"/>
    </location>
</feature>
<keyword evidence="3" id="KW-1185">Reference proteome</keyword>
<feature type="compositionally biased region" description="Polar residues" evidence="1">
    <location>
        <begin position="1"/>
        <end position="11"/>
    </location>
</feature>
<feature type="compositionally biased region" description="Basic and acidic residues" evidence="1">
    <location>
        <begin position="15"/>
        <end position="32"/>
    </location>
</feature>
<dbReference type="EMBL" id="JBEFKJ010000016">
    <property type="protein sequence ID" value="KAL2041816.1"/>
    <property type="molecule type" value="Genomic_DNA"/>
</dbReference>
<evidence type="ECO:0000313" key="2">
    <source>
        <dbReference type="EMBL" id="KAL2041816.1"/>
    </source>
</evidence>
<comment type="caution">
    <text evidence="2">The sequence shown here is derived from an EMBL/GenBank/DDBJ whole genome shotgun (WGS) entry which is preliminary data.</text>
</comment>
<gene>
    <name evidence="2" type="ORF">N7G274_005600</name>
</gene>
<dbReference type="Proteomes" id="UP001590950">
    <property type="component" value="Unassembled WGS sequence"/>
</dbReference>
<accession>A0ABR4A8T0</accession>
<sequence length="86" mass="9795">MAPPLTAQNLQPLRDPPRSQLEEWRRESENHEQLAIGKQPLRPSKTQRQTRLDEFQSKIESGREPDLEASGLDPECEGPPKNLGHC</sequence>
<organism evidence="2 3">
    <name type="scientific">Stereocaulon virgatum</name>
    <dbReference type="NCBI Taxonomy" id="373712"/>
    <lineage>
        <taxon>Eukaryota</taxon>
        <taxon>Fungi</taxon>
        <taxon>Dikarya</taxon>
        <taxon>Ascomycota</taxon>
        <taxon>Pezizomycotina</taxon>
        <taxon>Lecanoromycetes</taxon>
        <taxon>OSLEUM clade</taxon>
        <taxon>Lecanoromycetidae</taxon>
        <taxon>Lecanorales</taxon>
        <taxon>Lecanorineae</taxon>
        <taxon>Stereocaulaceae</taxon>
        <taxon>Stereocaulon</taxon>
    </lineage>
</organism>
<proteinExistence type="predicted"/>
<evidence type="ECO:0000256" key="1">
    <source>
        <dbReference type="SAM" id="MobiDB-lite"/>
    </source>
</evidence>
<reference evidence="2 3" key="1">
    <citation type="submission" date="2024-09" db="EMBL/GenBank/DDBJ databases">
        <title>Rethinking Asexuality: The Enigmatic Case of Functional Sexual Genes in Lepraria (Stereocaulaceae).</title>
        <authorList>
            <person name="Doellman M."/>
            <person name="Sun Y."/>
            <person name="Barcenas-Pena A."/>
            <person name="Lumbsch H.T."/>
            <person name="Grewe F."/>
        </authorList>
    </citation>
    <scope>NUCLEOTIDE SEQUENCE [LARGE SCALE GENOMIC DNA]</scope>
    <source>
        <strain evidence="2 3">Mercado 3170</strain>
    </source>
</reference>